<dbReference type="Pfam" id="PF01252">
    <property type="entry name" value="Peptidase_A8"/>
    <property type="match status" value="1"/>
</dbReference>
<evidence type="ECO:0000256" key="9">
    <source>
        <dbReference type="RuleBase" id="RU004181"/>
    </source>
</evidence>
<reference evidence="12 13" key="1">
    <citation type="submission" date="2017-11" db="EMBL/GenBank/DDBJ databases">
        <title>Genome sequence of Entomoplasma freundtii BARC 318 (ATCC 51999).</title>
        <authorList>
            <person name="Lo W.-S."/>
            <person name="Gasparich G.E."/>
            <person name="Kuo C.-H."/>
        </authorList>
    </citation>
    <scope>NUCLEOTIDE SEQUENCE [LARGE SCALE GENOMIC DNA]</scope>
    <source>
        <strain evidence="12 13">BARC 318</strain>
    </source>
</reference>
<sequence>MEQNESLSFIPGFLRFNYVINPGAAYGFNSGNPALAIILAALVTTFLTIVFIFANDRKFLFALTFLGAGSWANILARAWAPMVLSGANAGIKGGVIDFLQWDFTFLNSSTYIFNLADVWVTFGVIILVIILIFEGLMFIIQQRKEHAKSVAINQAPHSPSNEIKETKPDNLSVEEDQYQPQSTTTNNASSQTLTDDIESEN</sequence>
<evidence type="ECO:0000256" key="3">
    <source>
        <dbReference type="ARBA" id="ARBA00022670"/>
    </source>
</evidence>
<evidence type="ECO:0000256" key="10">
    <source>
        <dbReference type="SAM" id="MobiDB-lite"/>
    </source>
</evidence>
<feature type="compositionally biased region" description="Polar residues" evidence="10">
    <location>
        <begin position="151"/>
        <end position="161"/>
    </location>
</feature>
<keyword evidence="13" id="KW-1185">Reference proteome</keyword>
<organism evidence="12 13">
    <name type="scientific">Entomoplasma freundtii</name>
    <dbReference type="NCBI Taxonomy" id="74700"/>
    <lineage>
        <taxon>Bacteria</taxon>
        <taxon>Bacillati</taxon>
        <taxon>Mycoplasmatota</taxon>
        <taxon>Mollicutes</taxon>
        <taxon>Entomoplasmatales</taxon>
        <taxon>Entomoplasmataceae</taxon>
        <taxon>Entomoplasma</taxon>
    </lineage>
</organism>
<evidence type="ECO:0000313" key="12">
    <source>
        <dbReference type="EMBL" id="ATZ16507.1"/>
    </source>
</evidence>
<name>A0A2K8NRV0_9MOLU</name>
<keyword evidence="3" id="KW-0645">Protease</keyword>
<keyword evidence="6" id="KW-0378">Hydrolase</keyword>
<keyword evidence="8 11" id="KW-0472">Membrane</keyword>
<evidence type="ECO:0000256" key="8">
    <source>
        <dbReference type="ARBA" id="ARBA00023136"/>
    </source>
</evidence>
<dbReference type="AlphaFoldDB" id="A0A2K8NRV0"/>
<evidence type="ECO:0000256" key="1">
    <source>
        <dbReference type="ARBA" id="ARBA00006139"/>
    </source>
</evidence>
<dbReference type="EMBL" id="CP024962">
    <property type="protein sequence ID" value="ATZ16507.1"/>
    <property type="molecule type" value="Genomic_DNA"/>
</dbReference>
<comment type="similarity">
    <text evidence="1 9">Belongs to the peptidase A8 family.</text>
</comment>
<dbReference type="PANTHER" id="PTHR33695:SF1">
    <property type="entry name" value="LIPOPROTEIN SIGNAL PEPTIDASE"/>
    <property type="match status" value="1"/>
</dbReference>
<accession>A0A2K8NRV0</accession>
<dbReference type="GO" id="GO:0004190">
    <property type="term" value="F:aspartic-type endopeptidase activity"/>
    <property type="evidence" value="ECO:0007669"/>
    <property type="project" value="UniProtKB-KW"/>
</dbReference>
<gene>
    <name evidence="12" type="primary">lspA</name>
    <name evidence="12" type="ORF">EFREU_v1c04820</name>
</gene>
<evidence type="ECO:0000256" key="6">
    <source>
        <dbReference type="ARBA" id="ARBA00022801"/>
    </source>
</evidence>
<dbReference type="KEGG" id="efr:EFREU_v1c04820"/>
<evidence type="ECO:0000256" key="5">
    <source>
        <dbReference type="ARBA" id="ARBA00022750"/>
    </source>
</evidence>
<dbReference type="PRINTS" id="PR00781">
    <property type="entry name" value="LIPOSIGPTASE"/>
</dbReference>
<keyword evidence="5" id="KW-0064">Aspartyl protease</keyword>
<evidence type="ECO:0000256" key="11">
    <source>
        <dbReference type="SAM" id="Phobius"/>
    </source>
</evidence>
<evidence type="ECO:0000256" key="7">
    <source>
        <dbReference type="ARBA" id="ARBA00022989"/>
    </source>
</evidence>
<protein>
    <submittedName>
        <fullName evidence="12">Signal peptidase II</fullName>
    </submittedName>
</protein>
<evidence type="ECO:0000313" key="13">
    <source>
        <dbReference type="Proteomes" id="UP000232222"/>
    </source>
</evidence>
<feature type="region of interest" description="Disordered" evidence="10">
    <location>
        <begin position="151"/>
        <end position="201"/>
    </location>
</feature>
<dbReference type="PANTHER" id="PTHR33695">
    <property type="entry name" value="LIPOPROTEIN SIGNAL PEPTIDASE"/>
    <property type="match status" value="1"/>
</dbReference>
<feature type="compositionally biased region" description="Low complexity" evidence="10">
    <location>
        <begin position="179"/>
        <end position="194"/>
    </location>
</feature>
<keyword evidence="4 11" id="KW-0812">Transmembrane</keyword>
<proteinExistence type="inferred from homology"/>
<dbReference type="InterPro" id="IPR001872">
    <property type="entry name" value="Peptidase_A8"/>
</dbReference>
<feature type="transmembrane region" description="Helical" evidence="11">
    <location>
        <begin position="34"/>
        <end position="53"/>
    </location>
</feature>
<dbReference type="GO" id="GO:0016020">
    <property type="term" value="C:membrane"/>
    <property type="evidence" value="ECO:0007669"/>
    <property type="project" value="InterPro"/>
</dbReference>
<dbReference type="Proteomes" id="UP000232222">
    <property type="component" value="Chromosome"/>
</dbReference>
<evidence type="ECO:0000256" key="4">
    <source>
        <dbReference type="ARBA" id="ARBA00022692"/>
    </source>
</evidence>
<dbReference type="GO" id="GO:0006508">
    <property type="term" value="P:proteolysis"/>
    <property type="evidence" value="ECO:0007669"/>
    <property type="project" value="UniProtKB-KW"/>
</dbReference>
<feature type="transmembrane region" description="Helical" evidence="11">
    <location>
        <begin position="60"/>
        <end position="80"/>
    </location>
</feature>
<evidence type="ECO:0000256" key="2">
    <source>
        <dbReference type="ARBA" id="ARBA00022475"/>
    </source>
</evidence>
<feature type="transmembrane region" description="Helical" evidence="11">
    <location>
        <begin position="118"/>
        <end position="140"/>
    </location>
</feature>
<keyword evidence="2" id="KW-1003">Cell membrane</keyword>
<keyword evidence="7 11" id="KW-1133">Transmembrane helix</keyword>